<dbReference type="STRING" id="59374.FSU_2390"/>
<organism evidence="4 5">
    <name type="scientific">Fibrobacter succinogenes (strain ATCC 19169 / S85)</name>
    <dbReference type="NCBI Taxonomy" id="59374"/>
    <lineage>
        <taxon>Bacteria</taxon>
        <taxon>Pseudomonadati</taxon>
        <taxon>Fibrobacterota</taxon>
        <taxon>Fibrobacteria</taxon>
        <taxon>Fibrobacterales</taxon>
        <taxon>Fibrobacteraceae</taxon>
        <taxon>Fibrobacter</taxon>
    </lineage>
</organism>
<gene>
    <name evidence="4" type="ordered locus">FSU_2390</name>
</gene>
<dbReference type="EMBL" id="CP002158">
    <property type="protein sequence ID" value="ADL26716.1"/>
    <property type="molecule type" value="Genomic_DNA"/>
</dbReference>
<feature type="chain" id="PRO_5003128035" description="Outer membrane protein beta-barrel domain-containing protein" evidence="2">
    <location>
        <begin position="43"/>
        <end position="230"/>
    </location>
</feature>
<sequence>MYFYMNSCKFIINFATNKNLSGKHYMKKILLSIALAAISAFAVSAPKTHDGFFLNATMGAGYSSFEDKIAGGLGKMTCDGGAFEASFKLGGAITQNLILHAMFSGDVIYSDLKLKSAYVDETLEHDGFNMLMLGAGITYYLPIQENVYVSASFGVTDISITLNNSDYSFDNLDAGFGFNISVGKEWWMNDELGLGVAFSYTHHSADGNYRGEKNEATSNSFALVASLTFN</sequence>
<protein>
    <recommendedName>
        <fullName evidence="3">Outer membrane protein beta-barrel domain-containing protein</fullName>
    </recommendedName>
</protein>
<evidence type="ECO:0000313" key="4">
    <source>
        <dbReference type="EMBL" id="ADL26716.1"/>
    </source>
</evidence>
<dbReference type="Gene3D" id="2.40.160.20">
    <property type="match status" value="1"/>
</dbReference>
<accession>D9S4R4</accession>
<dbReference type="AlphaFoldDB" id="D9S4R4"/>
<dbReference type="SUPFAM" id="SSF56925">
    <property type="entry name" value="OMPA-like"/>
    <property type="match status" value="1"/>
</dbReference>
<dbReference type="InterPro" id="IPR011250">
    <property type="entry name" value="OMP/PagP_B-barrel"/>
</dbReference>
<feature type="domain" description="Outer membrane protein beta-barrel" evidence="3">
    <location>
        <begin position="33"/>
        <end position="229"/>
    </location>
</feature>
<keyword evidence="1 2" id="KW-0732">Signal</keyword>
<proteinExistence type="predicted"/>
<dbReference type="Pfam" id="PF13505">
    <property type="entry name" value="OMP_b-brl"/>
    <property type="match status" value="1"/>
</dbReference>
<evidence type="ECO:0000256" key="1">
    <source>
        <dbReference type="ARBA" id="ARBA00022729"/>
    </source>
</evidence>
<dbReference type="Proteomes" id="UP000000517">
    <property type="component" value="Chromosome"/>
</dbReference>
<evidence type="ECO:0000256" key="2">
    <source>
        <dbReference type="SAM" id="SignalP"/>
    </source>
</evidence>
<evidence type="ECO:0000259" key="3">
    <source>
        <dbReference type="Pfam" id="PF13505"/>
    </source>
</evidence>
<feature type="signal peptide" evidence="2">
    <location>
        <begin position="1"/>
        <end position="42"/>
    </location>
</feature>
<dbReference type="KEGG" id="fsc:FSU_2390"/>
<dbReference type="InterPro" id="IPR027385">
    <property type="entry name" value="Beta-barrel_OMP"/>
</dbReference>
<dbReference type="eggNOG" id="ENOG5033GUH">
    <property type="taxonomic scope" value="Bacteria"/>
</dbReference>
<dbReference type="HOGENOM" id="CLU_1382322_0_0_0"/>
<name>D9S4R4_FIBSS</name>
<reference evidence="5" key="1">
    <citation type="submission" date="2010-08" db="EMBL/GenBank/DDBJ databases">
        <title>Complete sequence of Fibrobacter succinogenes subsp. succinogenes S85.</title>
        <authorList>
            <person name="Durkin A.S."/>
            <person name="Nelson K.E."/>
            <person name="Morrison M."/>
            <person name="Forsberg C.W."/>
            <person name="Wilson D.B."/>
            <person name="Russell J.B."/>
            <person name="Cann I.K.O."/>
            <person name="Mackie R.I."/>
            <person name="White B.A."/>
        </authorList>
    </citation>
    <scope>NUCLEOTIDE SEQUENCE [LARGE SCALE GENOMIC DNA]</scope>
    <source>
        <strain evidence="5">ATCC 19169 / S85</strain>
    </source>
</reference>
<evidence type="ECO:0000313" key="5">
    <source>
        <dbReference type="Proteomes" id="UP000000517"/>
    </source>
</evidence>